<protein>
    <recommendedName>
        <fullName evidence="2">PA14 domain-containing protein</fullName>
    </recommendedName>
</protein>
<feature type="region of interest" description="Disordered" evidence="1">
    <location>
        <begin position="376"/>
        <end position="399"/>
    </location>
</feature>
<feature type="region of interest" description="Disordered" evidence="1">
    <location>
        <begin position="1"/>
        <end position="32"/>
    </location>
</feature>
<feature type="domain" description="PA14" evidence="2">
    <location>
        <begin position="446"/>
        <end position="594"/>
    </location>
</feature>
<sequence length="830" mass="85343">MTATTRSDPSLSVEYSFSETSGNSGGTSSGWQVSATYTDDGLTLDTTYSYTVTMRDSSGNIGPPSEVAMALTTGAPDTTAPTLISFGDDVGGGPITVGDPVTYPVTYTVTFSEAMNASTVDTADFENNPSLNGPATITVDSVGTTGNPAVFEVAVTTTGVGLLQLQIVSTATLEDPAANALVPASASPDNDIIAFANLVGELGILNLTANGGINPNTGNPWQVGDQYRLAFHTVGSTGTRNATSNDPADYNTYVTAEAHANATLVGTTWKAMVSVNLNSSTTEALSAKVNVKDNTDTADLSGGSGIGGAGFPVYAIDGTTCIARNNADIWNGWSNPFDSDSNVRTGSVRYSPFLDQFGNQTVNPNANDGIDVATGAKSNGSDSNPLGNTTDNTTFTRGAANANTSGRVWEIFTNNTSDTLSYYALSEPLTVQATSPNTPPTVTINTPDQTVYLQTVTTIPGLYYGTASGDINESTPNPETEILVDVSSRTENSIAGSTTEIYTGNIFDADGQISFTEYIDDKARIWIDGNLVLSNDAWNTRTQTANLNLAPGWHTIEIRISNGGGGSGPVGGEIGIGYDPAGGTAWQILTDPGDGSFLRINQNAVSAVANQAVANLDGTVTDAEQIPTTTWTRVGGAGAGDVTFGDASAVDTTATFTEAGTYVLRLTADDGYDQSFDEITITVMPPAPLANYDAWATGGELSGDDANGDGVSNGLAFLLGAATPTVDAQGLLPVPTADGSGNLVMTFNCLPTTDRGTAALKVSYSKDLVSWTDTVTEVPDADGNDAGGDVSYVVVAGPAGTPTTKTVTATIDSSVADGGDKLFGRLVGEE</sequence>
<accession>A0A2S7TZG1</accession>
<evidence type="ECO:0000259" key="2">
    <source>
        <dbReference type="PROSITE" id="PS51820"/>
    </source>
</evidence>
<evidence type="ECO:0000313" key="3">
    <source>
        <dbReference type="EMBL" id="PQJ27621.1"/>
    </source>
</evidence>
<evidence type="ECO:0000256" key="1">
    <source>
        <dbReference type="SAM" id="MobiDB-lite"/>
    </source>
</evidence>
<feature type="compositionally biased region" description="Polar residues" evidence="1">
    <location>
        <begin position="1"/>
        <end position="15"/>
    </location>
</feature>
<dbReference type="AlphaFoldDB" id="A0A2S7TZG1"/>
<dbReference type="Proteomes" id="UP000239907">
    <property type="component" value="Unassembled WGS sequence"/>
</dbReference>
<dbReference type="InterPro" id="IPR035986">
    <property type="entry name" value="PKD_dom_sf"/>
</dbReference>
<dbReference type="Gene3D" id="2.60.40.10">
    <property type="entry name" value="Immunoglobulins"/>
    <property type="match status" value="2"/>
</dbReference>
<dbReference type="RefSeq" id="WP_105042109.1">
    <property type="nucleotide sequence ID" value="NZ_MQWA01000001.1"/>
</dbReference>
<dbReference type="InterPro" id="IPR037524">
    <property type="entry name" value="PA14/GLEYA"/>
</dbReference>
<dbReference type="InterPro" id="IPR013783">
    <property type="entry name" value="Ig-like_fold"/>
</dbReference>
<proteinExistence type="predicted"/>
<dbReference type="OrthoDB" id="194957at2"/>
<gene>
    <name evidence="3" type="ORF">BSZ32_03325</name>
</gene>
<evidence type="ECO:0000313" key="4">
    <source>
        <dbReference type="Proteomes" id="UP000239907"/>
    </source>
</evidence>
<organism evidence="3 4">
    <name type="scientific">Rubritalea profundi</name>
    <dbReference type="NCBI Taxonomy" id="1658618"/>
    <lineage>
        <taxon>Bacteria</taxon>
        <taxon>Pseudomonadati</taxon>
        <taxon>Verrucomicrobiota</taxon>
        <taxon>Verrucomicrobiia</taxon>
        <taxon>Verrucomicrobiales</taxon>
        <taxon>Rubritaleaceae</taxon>
        <taxon>Rubritalea</taxon>
    </lineage>
</organism>
<reference evidence="3 4" key="1">
    <citation type="submission" date="2016-12" db="EMBL/GenBank/DDBJ databases">
        <title>Study of bacterial adaptation to deep sea.</title>
        <authorList>
            <person name="Song J."/>
            <person name="Yoshizawa S."/>
            <person name="Kogure K."/>
        </authorList>
    </citation>
    <scope>NUCLEOTIDE SEQUENCE [LARGE SCALE GENOMIC DNA]</scope>
    <source>
        <strain evidence="3 4">SAORIC-165</strain>
    </source>
</reference>
<comment type="caution">
    <text evidence="3">The sequence shown here is derived from an EMBL/GenBank/DDBJ whole genome shotgun (WGS) entry which is preliminary data.</text>
</comment>
<dbReference type="SUPFAM" id="SSF49299">
    <property type="entry name" value="PKD domain"/>
    <property type="match status" value="1"/>
</dbReference>
<dbReference type="PROSITE" id="PS51820">
    <property type="entry name" value="PA14"/>
    <property type="match status" value="1"/>
</dbReference>
<name>A0A2S7TZG1_9BACT</name>
<dbReference type="EMBL" id="MQWA01000001">
    <property type="protein sequence ID" value="PQJ27621.1"/>
    <property type="molecule type" value="Genomic_DNA"/>
</dbReference>
<dbReference type="Pfam" id="PF22352">
    <property type="entry name" value="K319L-like_PKD"/>
    <property type="match status" value="1"/>
</dbReference>
<keyword evidence="4" id="KW-1185">Reference proteome</keyword>